<dbReference type="InterPro" id="IPR036249">
    <property type="entry name" value="Thioredoxin-like_sf"/>
</dbReference>
<evidence type="ECO:0000313" key="5">
    <source>
        <dbReference type="Proteomes" id="UP000257127"/>
    </source>
</evidence>
<feature type="signal peptide" evidence="2">
    <location>
        <begin position="1"/>
        <end position="20"/>
    </location>
</feature>
<evidence type="ECO:0000313" key="4">
    <source>
        <dbReference type="EMBL" id="RFC55938.1"/>
    </source>
</evidence>
<dbReference type="Gene3D" id="2.60.40.10">
    <property type="entry name" value="Immunoglobulins"/>
    <property type="match status" value="2"/>
</dbReference>
<dbReference type="EMBL" id="QURB01000001">
    <property type="protein sequence ID" value="RFC55938.1"/>
    <property type="molecule type" value="Genomic_DNA"/>
</dbReference>
<dbReference type="Proteomes" id="UP000257127">
    <property type="component" value="Unassembled WGS sequence"/>
</dbReference>
<dbReference type="NCBIfam" id="NF038128">
    <property type="entry name" value="choice_anch_J"/>
    <property type="match status" value="1"/>
</dbReference>
<comment type="caution">
    <text evidence="4">The sequence shown here is derived from an EMBL/GenBank/DDBJ whole genome shotgun (WGS) entry which is preliminary data.</text>
</comment>
<dbReference type="InterPro" id="IPR013783">
    <property type="entry name" value="Ig-like_fold"/>
</dbReference>
<gene>
    <name evidence="4" type="ORF">DXU93_03085</name>
</gene>
<protein>
    <submittedName>
        <fullName evidence="4">T9SS C-terminal target domain-containing protein</fullName>
    </submittedName>
</protein>
<evidence type="ECO:0000256" key="1">
    <source>
        <dbReference type="ARBA" id="ARBA00022729"/>
    </source>
</evidence>
<reference evidence="4 5" key="1">
    <citation type="submission" date="2018-08" db="EMBL/GenBank/DDBJ databases">
        <title>The draft genome squence of Brumimicrobium sp. N62.</title>
        <authorList>
            <person name="Du Z.-J."/>
            <person name="Luo H.-R."/>
        </authorList>
    </citation>
    <scope>NUCLEOTIDE SEQUENCE [LARGE SCALE GENOMIC DNA]</scope>
    <source>
        <strain evidence="4 5">N62</strain>
    </source>
</reference>
<dbReference type="SUPFAM" id="SSF52833">
    <property type="entry name" value="Thioredoxin-like"/>
    <property type="match status" value="1"/>
</dbReference>
<keyword evidence="1 2" id="KW-0732">Signal</keyword>
<name>A0A3E1F288_9FLAO</name>
<organism evidence="4 5">
    <name type="scientific">Brumimicrobium aurantiacum</name>
    <dbReference type="NCBI Taxonomy" id="1737063"/>
    <lineage>
        <taxon>Bacteria</taxon>
        <taxon>Pseudomonadati</taxon>
        <taxon>Bacteroidota</taxon>
        <taxon>Flavobacteriia</taxon>
        <taxon>Flavobacteriales</taxon>
        <taxon>Crocinitomicaceae</taxon>
        <taxon>Brumimicrobium</taxon>
    </lineage>
</organism>
<feature type="domain" description="Secretion system C-terminal sorting" evidence="3">
    <location>
        <begin position="594"/>
        <end position="670"/>
    </location>
</feature>
<dbReference type="Pfam" id="PF18962">
    <property type="entry name" value="Por_Secre_tail"/>
    <property type="match status" value="1"/>
</dbReference>
<dbReference type="AlphaFoldDB" id="A0A3E1F288"/>
<accession>A0A3E1F288</accession>
<dbReference type="InterPro" id="IPR021615">
    <property type="entry name" value="Omp28"/>
</dbReference>
<dbReference type="RefSeq" id="WP_116879773.1">
    <property type="nucleotide sequence ID" value="NZ_QURB01000001.1"/>
</dbReference>
<dbReference type="InterPro" id="IPR026444">
    <property type="entry name" value="Secre_tail"/>
</dbReference>
<feature type="chain" id="PRO_5017739224" evidence="2">
    <location>
        <begin position="21"/>
        <end position="672"/>
    </location>
</feature>
<keyword evidence="5" id="KW-1185">Reference proteome</keyword>
<evidence type="ECO:0000259" key="3">
    <source>
        <dbReference type="Pfam" id="PF18962"/>
    </source>
</evidence>
<dbReference type="NCBIfam" id="TIGR04183">
    <property type="entry name" value="Por_Secre_tail"/>
    <property type="match status" value="1"/>
</dbReference>
<evidence type="ECO:0000256" key="2">
    <source>
        <dbReference type="SAM" id="SignalP"/>
    </source>
</evidence>
<dbReference type="Gene3D" id="2.60.120.260">
    <property type="entry name" value="Galactose-binding domain-like"/>
    <property type="match status" value="1"/>
</dbReference>
<dbReference type="OrthoDB" id="6278496at2"/>
<dbReference type="Pfam" id="PF11551">
    <property type="entry name" value="Omp28"/>
    <property type="match status" value="1"/>
</dbReference>
<proteinExistence type="predicted"/>
<sequence>MKQQLFSTAAALLTASTLFGQLPVSQTQENRNVVLEEFTGIYCTYCPDGHKRAQDIKDANPGDVVLVNVHTGGYAQPNGSDPDFRTPFGTALANQSGLQGYPSGTVNREVFTGSNTALGRGDWATYSSNVLNETSYANIALESTIDVATRELTVDVEIYYTADGPAANNLNVALLQSGIEGPQTGMAANPDQVLPNGNYQHNHMLRHFLTGQWGEVISTTTQGTLETRQYVYTIPADLNGVSYELGDLEVVAYIAEGNQYIISGAEGPIDYIIPPGSTLADLEASTSMSSPSDYCSDQVTPEITVTNQESDAINSYEVSYMLNGGTAVTQTVNTPLAPGASTTTTFPSITLPAGENVINYEVNVISGSSYVELVTGNNTAASSTMYIIPSAAFGTTNDEGFENVPGYPDAPAVPNTLVENADGHPFHVISQANVNGLTHDLGGFGNSTKSLFWNFFGIEAGGEASLVFHKLDFSTGSDYGVTFNHAYAQYSAENDKLEVLVSTDCGATWTTVHSEEGSNLATASPATSNFWPAVTEWRSNYVDLSSYEGESEVMVAFKGTSGYGNNLFVDDINISDGLVANLNKEVSPLADMKVYPNPTSNVVNVEFELTNTNDVSVSILNTVGQTVTSNNLGNVSGVQSTQLDVSSLESGMYIVKVQTANGEQTKRISVIK</sequence>